<dbReference type="EMBL" id="WWSH01000001">
    <property type="protein sequence ID" value="MZK08987.1"/>
    <property type="molecule type" value="Genomic_DNA"/>
</dbReference>
<sequence length="52" mass="5657">MIPVSYIVTAIVSAAFGSVTTILMLSITAAAKKADEEEDKLFCEYLKGKKME</sequence>
<dbReference type="RefSeq" id="WP_161169756.1">
    <property type="nucleotide sequence ID" value="NZ_WWSF01000002.1"/>
</dbReference>
<evidence type="ECO:0008006" key="4">
    <source>
        <dbReference type="Google" id="ProtNLM"/>
    </source>
</evidence>
<evidence type="ECO:0000313" key="3">
    <source>
        <dbReference type="Proteomes" id="UP000449249"/>
    </source>
</evidence>
<name>A0A6N9JSG4_9FIRM</name>
<reference evidence="2 3" key="1">
    <citation type="journal article" date="2019" name="Nat. Med.">
        <title>A library of human gut bacterial isolates paired with longitudinal multiomics data enables mechanistic microbiome research.</title>
        <authorList>
            <person name="Poyet M."/>
            <person name="Groussin M."/>
            <person name="Gibbons S.M."/>
            <person name="Avila-Pacheco J."/>
            <person name="Jiang X."/>
            <person name="Kearney S.M."/>
            <person name="Perrotta A.R."/>
            <person name="Berdy B."/>
            <person name="Zhao S."/>
            <person name="Lieberman T.D."/>
            <person name="Swanson P.K."/>
            <person name="Smith M."/>
            <person name="Roesemann S."/>
            <person name="Alexander J.E."/>
            <person name="Rich S.A."/>
            <person name="Livny J."/>
            <person name="Vlamakis H."/>
            <person name="Clish C."/>
            <person name="Bullock K."/>
            <person name="Deik A."/>
            <person name="Scott J."/>
            <person name="Pierce K.A."/>
            <person name="Xavier R.J."/>
            <person name="Alm E.J."/>
        </authorList>
    </citation>
    <scope>NUCLEOTIDE SEQUENCE [LARGE SCALE GENOMIC DNA]</scope>
    <source>
        <strain evidence="2 3">BIOML-A1</strain>
    </source>
</reference>
<keyword evidence="1" id="KW-0812">Transmembrane</keyword>
<protein>
    <recommendedName>
        <fullName evidence="4">DUF3789 domain-containing protein</fullName>
    </recommendedName>
</protein>
<keyword evidence="1" id="KW-1133">Transmembrane helix</keyword>
<evidence type="ECO:0000313" key="2">
    <source>
        <dbReference type="EMBL" id="MZK08987.1"/>
    </source>
</evidence>
<comment type="caution">
    <text evidence="2">The sequence shown here is derived from an EMBL/GenBank/DDBJ whole genome shotgun (WGS) entry which is preliminary data.</text>
</comment>
<keyword evidence="1" id="KW-0472">Membrane</keyword>
<accession>A0A6N9JSG4</accession>
<dbReference type="Proteomes" id="UP000449249">
    <property type="component" value="Unassembled WGS sequence"/>
</dbReference>
<dbReference type="AlphaFoldDB" id="A0A6N9JSG4"/>
<organism evidence="2 3">
    <name type="scientific">Dorea longicatena</name>
    <dbReference type="NCBI Taxonomy" id="88431"/>
    <lineage>
        <taxon>Bacteria</taxon>
        <taxon>Bacillati</taxon>
        <taxon>Bacillota</taxon>
        <taxon>Clostridia</taxon>
        <taxon>Lachnospirales</taxon>
        <taxon>Lachnospiraceae</taxon>
        <taxon>Dorea</taxon>
    </lineage>
</organism>
<gene>
    <name evidence="2" type="ORF">GT576_01175</name>
</gene>
<feature type="transmembrane region" description="Helical" evidence="1">
    <location>
        <begin position="6"/>
        <end position="31"/>
    </location>
</feature>
<evidence type="ECO:0000256" key="1">
    <source>
        <dbReference type="SAM" id="Phobius"/>
    </source>
</evidence>
<proteinExistence type="predicted"/>